<dbReference type="InterPro" id="IPR008928">
    <property type="entry name" value="6-hairpin_glycosidase_sf"/>
</dbReference>
<sequence>MGHAIEAGWFLLNEALKTGDTELKKTAIKHFINGSYNRGWDEKNGGLFYFLDADDLSPVQLEWGMKLWWPHAEAIIAFLMAFQSTGEQHFATVFDKVFSYTLEKFSDPAMGEWYGYLTRENQLNQDFKAGPYKGCFHVPRALMMCEMMLKQMLDKNN</sequence>
<dbReference type="EC" id="5.1.3.8" evidence="3"/>
<evidence type="ECO:0000313" key="12">
    <source>
        <dbReference type="RefSeq" id="XP_013777508.1"/>
    </source>
</evidence>
<organism evidence="11 12">
    <name type="scientific">Limulus polyphemus</name>
    <name type="common">Atlantic horseshoe crab</name>
    <dbReference type="NCBI Taxonomy" id="6850"/>
    <lineage>
        <taxon>Eukaryota</taxon>
        <taxon>Metazoa</taxon>
        <taxon>Ecdysozoa</taxon>
        <taxon>Arthropoda</taxon>
        <taxon>Chelicerata</taxon>
        <taxon>Merostomata</taxon>
        <taxon>Xiphosura</taxon>
        <taxon>Limulidae</taxon>
        <taxon>Limulus</taxon>
    </lineage>
</organism>
<accession>A0ABM1B9F1</accession>
<evidence type="ECO:0000256" key="4">
    <source>
        <dbReference type="ARBA" id="ARBA00014959"/>
    </source>
</evidence>
<evidence type="ECO:0000256" key="8">
    <source>
        <dbReference type="ARBA" id="ARBA00033215"/>
    </source>
</evidence>
<dbReference type="RefSeq" id="XP_013777508.1">
    <property type="nucleotide sequence ID" value="XM_013922054.2"/>
</dbReference>
<name>A0ABM1B9F1_LIMPO</name>
<gene>
    <name evidence="12" type="primary">LOC106462156</name>
</gene>
<comment type="catalytic activity">
    <reaction evidence="9">
        <text>an N-acyl-D-glucosamine = an N-acyl-D-mannosamine</text>
        <dbReference type="Rhea" id="RHEA:19033"/>
        <dbReference type="ChEBI" id="CHEBI:16062"/>
        <dbReference type="ChEBI" id="CHEBI:17274"/>
        <dbReference type="EC" id="5.1.3.8"/>
    </reaction>
    <physiologicalReaction direction="left-to-right" evidence="9">
        <dbReference type="Rhea" id="RHEA:19034"/>
    </physiologicalReaction>
    <physiologicalReaction direction="right-to-left" evidence="9">
        <dbReference type="Rhea" id="RHEA:19035"/>
    </physiologicalReaction>
</comment>
<evidence type="ECO:0000256" key="2">
    <source>
        <dbReference type="ARBA" id="ARBA00008558"/>
    </source>
</evidence>
<evidence type="ECO:0000313" key="11">
    <source>
        <dbReference type="Proteomes" id="UP000694941"/>
    </source>
</evidence>
<reference evidence="12" key="1">
    <citation type="submission" date="2025-08" db="UniProtKB">
        <authorList>
            <consortium name="RefSeq"/>
        </authorList>
    </citation>
    <scope>IDENTIFICATION</scope>
    <source>
        <tissue evidence="12">Muscle</tissue>
    </source>
</reference>
<evidence type="ECO:0000256" key="6">
    <source>
        <dbReference type="ARBA" id="ARBA00031608"/>
    </source>
</evidence>
<protein>
    <recommendedName>
        <fullName evidence="4">N-acylglucosamine 2-epimerase</fullName>
        <ecNumber evidence="3">5.1.3.8</ecNumber>
    </recommendedName>
    <alternativeName>
        <fullName evidence="8">GlcNAc 2-epimerase</fullName>
    </alternativeName>
    <alternativeName>
        <fullName evidence="6">N-acetyl-D-glucosamine 2-epimerase</fullName>
    </alternativeName>
    <alternativeName>
        <fullName evidence="7">Renin-binding protein</fullName>
    </alternativeName>
</protein>
<dbReference type="PANTHER" id="PTHR15108">
    <property type="entry name" value="N-ACYLGLUCOSAMINE-2-EPIMERASE"/>
    <property type="match status" value="1"/>
</dbReference>
<dbReference type="GeneID" id="106462156"/>
<dbReference type="InterPro" id="IPR010819">
    <property type="entry name" value="AGE/CE"/>
</dbReference>
<dbReference type="InterPro" id="IPR012341">
    <property type="entry name" value="6hp_glycosidase-like_sf"/>
</dbReference>
<dbReference type="Proteomes" id="UP000694941">
    <property type="component" value="Unplaced"/>
</dbReference>
<proteinExistence type="inferred from homology"/>
<dbReference type="SUPFAM" id="SSF48208">
    <property type="entry name" value="Six-hairpin glycosidases"/>
    <property type="match status" value="1"/>
</dbReference>
<evidence type="ECO:0000256" key="1">
    <source>
        <dbReference type="ARBA" id="ARBA00004878"/>
    </source>
</evidence>
<comment type="pathway">
    <text evidence="1">Amino-sugar metabolism; N-acetylneuraminate degradation.</text>
</comment>
<dbReference type="Gene3D" id="1.50.10.10">
    <property type="match status" value="1"/>
</dbReference>
<keyword evidence="11" id="KW-1185">Reference proteome</keyword>
<evidence type="ECO:0000256" key="3">
    <source>
        <dbReference type="ARBA" id="ARBA00013176"/>
    </source>
</evidence>
<evidence type="ECO:0000256" key="10">
    <source>
        <dbReference type="ARBA" id="ARBA00046544"/>
    </source>
</evidence>
<evidence type="ECO:0000256" key="5">
    <source>
        <dbReference type="ARBA" id="ARBA00023235"/>
    </source>
</evidence>
<evidence type="ECO:0000256" key="9">
    <source>
        <dbReference type="ARBA" id="ARBA00034243"/>
    </source>
</evidence>
<dbReference type="Pfam" id="PF07221">
    <property type="entry name" value="GlcNAc_2-epim"/>
    <property type="match status" value="1"/>
</dbReference>
<evidence type="ECO:0000256" key="7">
    <source>
        <dbReference type="ARBA" id="ARBA00031909"/>
    </source>
</evidence>
<keyword evidence="5" id="KW-0413">Isomerase</keyword>
<comment type="similarity">
    <text evidence="2">Belongs to the N-acylglucosamine 2-epimerase family.</text>
</comment>
<comment type="subunit">
    <text evidence="10">Homodimer. Forms a heterodimer with renin and inhibits its activity.</text>
</comment>